<dbReference type="Proteomes" id="UP001652625">
    <property type="component" value="Chromosome 13"/>
</dbReference>
<dbReference type="RefSeq" id="XP_065671509.1">
    <property type="nucleotide sequence ID" value="XM_065815437.1"/>
</dbReference>
<evidence type="ECO:0000256" key="4">
    <source>
        <dbReference type="ARBA" id="ARBA00023125"/>
    </source>
</evidence>
<name>A0ABM4DAW9_HYDVU</name>
<dbReference type="SUPFAM" id="SSF57716">
    <property type="entry name" value="Glucocorticoid receptor-like (DNA-binding domain)"/>
    <property type="match status" value="1"/>
</dbReference>
<evidence type="ECO:0000256" key="7">
    <source>
        <dbReference type="SAM" id="MobiDB-lite"/>
    </source>
</evidence>
<protein>
    <submittedName>
        <fullName evidence="10">Uncharacterized protein LOC136089441</fullName>
    </submittedName>
</protein>
<keyword evidence="1" id="KW-0479">Metal-binding</keyword>
<dbReference type="PROSITE" id="PS50950">
    <property type="entry name" value="ZF_THAP"/>
    <property type="match status" value="1"/>
</dbReference>
<accession>A0ABM4DAW9</accession>
<dbReference type="InterPro" id="IPR006612">
    <property type="entry name" value="THAP_Znf"/>
</dbReference>
<evidence type="ECO:0000256" key="2">
    <source>
        <dbReference type="ARBA" id="ARBA00022771"/>
    </source>
</evidence>
<feature type="compositionally biased region" description="Polar residues" evidence="7">
    <location>
        <begin position="894"/>
        <end position="903"/>
    </location>
</feature>
<gene>
    <name evidence="10" type="primary">LOC136089441</name>
</gene>
<evidence type="ECO:0000313" key="10">
    <source>
        <dbReference type="RefSeq" id="XP_065671509.1"/>
    </source>
</evidence>
<dbReference type="Pfam" id="PF05485">
    <property type="entry name" value="THAP"/>
    <property type="match status" value="1"/>
</dbReference>
<proteinExistence type="predicted"/>
<feature type="region of interest" description="Disordered" evidence="7">
    <location>
        <begin position="882"/>
        <end position="903"/>
    </location>
</feature>
<evidence type="ECO:0000256" key="6">
    <source>
        <dbReference type="SAM" id="Coils"/>
    </source>
</evidence>
<dbReference type="InterPro" id="IPR048365">
    <property type="entry name" value="TNP-like_RNaseH_N"/>
</dbReference>
<dbReference type="Pfam" id="PF21788">
    <property type="entry name" value="TNP-like_GBD"/>
    <property type="match status" value="1"/>
</dbReference>
<feature type="coiled-coil region" evidence="6">
    <location>
        <begin position="319"/>
        <end position="353"/>
    </location>
</feature>
<organism evidence="9 10">
    <name type="scientific">Hydra vulgaris</name>
    <name type="common">Hydra</name>
    <name type="synonym">Hydra attenuata</name>
    <dbReference type="NCBI Taxonomy" id="6087"/>
    <lineage>
        <taxon>Eukaryota</taxon>
        <taxon>Metazoa</taxon>
        <taxon>Cnidaria</taxon>
        <taxon>Hydrozoa</taxon>
        <taxon>Hydroidolina</taxon>
        <taxon>Anthoathecata</taxon>
        <taxon>Aplanulata</taxon>
        <taxon>Hydridae</taxon>
        <taxon>Hydra</taxon>
    </lineage>
</organism>
<sequence length="903" mass="104613">MPGENCAIFGCSTSRRHKGISIFKVPTPTNDANKKWSNELINVITRDRLIDDSLKKRIDSFNIYICELHFTEDQFWVYSSRKILKDGALPTLNLPKKSNQSQRSSISITKREEFLVTQELISRTTTSCYKSFDDFTKRILKLSLDDCWKISLDDRFIVITCNSPEHILPKYEIYVDELLDYCVRIFGWMLPIDHLLYLQYKGSFLNVSLSKFISHIETLVLCPGVEVKSLDLINQNFKFEKHVITKKFNYLLFKQLPLKPRLNQDEFYRSLNCNILIKSQSCCYSCHSLQLKTNYEVNNKNKTLNQPAKLNAPLKFTSTERIKLSLQQHRLKCKQLENQIEHMKTVLNMESEKVNLELDQDLKTLYSGFNQKNIPDFMKLFWNEQQKYIKASSPCSVKYHPMIIKFCLNLAAKSSSAYSDLRFDSKTGSGFLVLPSLRTLRDYKNYIHPSRGFNPQVINDLANKTSNFSSSERFVTILFDEMKVQEDLVWDKYSSELIGFVDLGDIQTNYATLKNVRELASYVLVFHVKSIVNPLSYSLATFATTGVTSTQLMPIFWKAVRYLESINLKVIAATADGASPNRKFFKMHKKLDGGSGKKIIYRTKNLFSNDNRFIFFFADVPHLIKTSRNCLSNSGSGCKSRYMWNSGFFLLWNHISTFYNSDLERGLKLVPKLTSDHVNLTPYSVMRVRLASQVLSETVGNVLKQFGPPEAAGTAEFCLMMDMFFDCLNVKNSVEHITKRKPFLKPYESVDDSRFAWLDNFLLYFKLWKESIDQREGSFDESSKSKMFISSQTYEGLQITVHSFKEVVKFLLENGVRFVFSERFCQDDLENYFGRQRAIGRRKDNPSIKDFGYNDNTIKSQFSVRPITGNIQSTNNNIMDIENNPLPKRKKNSSKLIQITNQH</sequence>
<evidence type="ECO:0000256" key="5">
    <source>
        <dbReference type="PROSITE-ProRule" id="PRU00309"/>
    </source>
</evidence>
<reference evidence="10" key="1">
    <citation type="submission" date="2025-08" db="UniProtKB">
        <authorList>
            <consortium name="RefSeq"/>
        </authorList>
    </citation>
    <scope>IDENTIFICATION</scope>
</reference>
<keyword evidence="3" id="KW-0862">Zinc</keyword>
<keyword evidence="2 5" id="KW-0863">Zinc-finger</keyword>
<keyword evidence="4 5" id="KW-0238">DNA-binding</keyword>
<dbReference type="SMART" id="SM00692">
    <property type="entry name" value="DM3"/>
    <property type="match status" value="1"/>
</dbReference>
<keyword evidence="6" id="KW-0175">Coiled coil</keyword>
<dbReference type="Pfam" id="PF21787">
    <property type="entry name" value="TNP-like_RNaseH_N"/>
    <property type="match status" value="1"/>
</dbReference>
<dbReference type="GeneID" id="136089441"/>
<evidence type="ECO:0000259" key="8">
    <source>
        <dbReference type="PROSITE" id="PS50950"/>
    </source>
</evidence>
<dbReference type="InterPro" id="IPR048366">
    <property type="entry name" value="TNP-like_GBD"/>
</dbReference>
<evidence type="ECO:0000256" key="3">
    <source>
        <dbReference type="ARBA" id="ARBA00022833"/>
    </source>
</evidence>
<evidence type="ECO:0000313" key="9">
    <source>
        <dbReference type="Proteomes" id="UP001652625"/>
    </source>
</evidence>
<dbReference type="SMART" id="SM00980">
    <property type="entry name" value="THAP"/>
    <property type="match status" value="1"/>
</dbReference>
<feature type="domain" description="THAP-type" evidence="8">
    <location>
        <begin position="1"/>
        <end position="93"/>
    </location>
</feature>
<keyword evidence="9" id="KW-1185">Reference proteome</keyword>
<evidence type="ECO:0000256" key="1">
    <source>
        <dbReference type="ARBA" id="ARBA00022723"/>
    </source>
</evidence>